<comment type="caution">
    <text evidence="1">The sequence shown here is derived from an EMBL/GenBank/DDBJ whole genome shotgun (WGS) entry which is preliminary data.</text>
</comment>
<sequence>MSPSQRKCISLSLQGVYIIPLVKHRAFPQGKMSASFLLHAAHLRPQQTLVLRPTSERITTYTLLGYAFEGVACDLT</sequence>
<name>A0A8H5ZK93_COCSA</name>
<proteinExistence type="predicted"/>
<dbReference type="Proteomes" id="UP000624244">
    <property type="component" value="Unassembled WGS sequence"/>
</dbReference>
<evidence type="ECO:0000313" key="2">
    <source>
        <dbReference type="Proteomes" id="UP000624244"/>
    </source>
</evidence>
<dbReference type="EMBL" id="WNKQ01000006">
    <property type="protein sequence ID" value="KAF5850731.1"/>
    <property type="molecule type" value="Genomic_DNA"/>
</dbReference>
<dbReference type="AlphaFoldDB" id="A0A8H5ZK93"/>
<evidence type="ECO:0000313" key="1">
    <source>
        <dbReference type="EMBL" id="KAF5850731.1"/>
    </source>
</evidence>
<protein>
    <submittedName>
        <fullName evidence="1">Uncharacterized protein</fullName>
    </submittedName>
</protein>
<reference evidence="1" key="1">
    <citation type="submission" date="2019-11" db="EMBL/GenBank/DDBJ databases">
        <title>Bipolaris sorokiniana Genome sequencing.</title>
        <authorList>
            <person name="Wang H."/>
        </authorList>
    </citation>
    <scope>NUCLEOTIDE SEQUENCE</scope>
</reference>
<accession>A0A8H5ZK93</accession>
<gene>
    <name evidence="1" type="ORF">GGP41_010335</name>
</gene>
<organism evidence="1 2">
    <name type="scientific">Cochliobolus sativus</name>
    <name type="common">Common root rot and spot blotch fungus</name>
    <name type="synonym">Bipolaris sorokiniana</name>
    <dbReference type="NCBI Taxonomy" id="45130"/>
    <lineage>
        <taxon>Eukaryota</taxon>
        <taxon>Fungi</taxon>
        <taxon>Dikarya</taxon>
        <taxon>Ascomycota</taxon>
        <taxon>Pezizomycotina</taxon>
        <taxon>Dothideomycetes</taxon>
        <taxon>Pleosporomycetidae</taxon>
        <taxon>Pleosporales</taxon>
        <taxon>Pleosporineae</taxon>
        <taxon>Pleosporaceae</taxon>
        <taxon>Bipolaris</taxon>
    </lineage>
</organism>